<dbReference type="Pfam" id="PF19033">
    <property type="entry name" value="Intu_longin_3"/>
    <property type="match status" value="1"/>
</dbReference>
<dbReference type="EMBL" id="BT127108">
    <property type="protein sequence ID" value="AEE62070.1"/>
    <property type="molecule type" value="mRNA"/>
</dbReference>
<dbReference type="GO" id="GO:0035658">
    <property type="term" value="C:Mon1-Ccz1 complex"/>
    <property type="evidence" value="ECO:0007669"/>
    <property type="project" value="InterPro"/>
</dbReference>
<comment type="similarity">
    <text evidence="1">Belongs to the CCZ1 family.</text>
</comment>
<evidence type="ECO:0000313" key="5">
    <source>
        <dbReference type="EMBL" id="AEE62070.1"/>
    </source>
</evidence>
<dbReference type="Pfam" id="PF19032">
    <property type="entry name" value="Intu_longin_2"/>
    <property type="match status" value="1"/>
</dbReference>
<evidence type="ECO:0000259" key="2">
    <source>
        <dbReference type="Pfam" id="PF19031"/>
    </source>
</evidence>
<sequence length="467" mass="53731">MGALNQDVDIQNFFIFNSQLCPKEGEELKKIVYYYPPSDNTEVQVENVGLVEGIIQFTQTFNPDSPVKSLHTGKQRQLFLQPERDFWIVLTIALPVVTKVKENTSFIEYLEEDVQDNVYESVLRQLYDMYRLFWGTFQHTLEQSDLGTLMTKIEKFYNAYLKTLRMAHMDILTVFKGIQYLPLDRHTFLKIQCFVNDVESNMEYIAHTAFLYNEHVVWSGIEPNDMQTIYQYLIDQLLPANVEAELQGGSMPRNLQSPFTALRRGRFITGPSNLKQAKTVGKVPKIYLFNEDGVLEYYLVVYRALSATVCFFVKGKTELTLDQFKALDEHINPRLSPIVNSIADYCSKQVVSPSNIQESSPKFIYFNKLNLACKSTVHLDNKHTGNVACSADSLRIMADMKNTSHFLGPSGENIVKTTNDYWVFSKTSNLREFYIVLQQKSASLISISEEVKRLCESELEGIFFHPM</sequence>
<proteinExistence type="evidence at transcript level"/>
<evidence type="ECO:0008006" key="6">
    <source>
        <dbReference type="Google" id="ProtNLM"/>
    </source>
</evidence>
<name>J3JV42_DENPD</name>
<dbReference type="PANTHER" id="PTHR13056">
    <property type="entry name" value="VACUOLAR FUSION PROTEIN CCZ1 HOMOLOG-RELATED"/>
    <property type="match status" value="1"/>
</dbReference>
<dbReference type="PANTHER" id="PTHR13056:SF0">
    <property type="entry name" value="VACUOLAR FUSION PROTEIN CCZ1 HOMOLOG-RELATED"/>
    <property type="match status" value="1"/>
</dbReference>
<reference evidence="5" key="1">
    <citation type="journal article" date="2012" name="Insect Biochem. Mol. Biol.">
        <title>Transcriptome and full-length cDNA resources for the mountain pine beetle, Dendroctonus ponderosae Hopkins, a major insect pest of pine forests.</title>
        <authorList>
            <person name="Keeling C.I."/>
            <person name="Henderson H."/>
            <person name="Li M."/>
            <person name="Yuen M."/>
            <person name="Clark E.L."/>
            <person name="Fraser J.D."/>
            <person name="Huber D.P."/>
            <person name="Liao N.Y."/>
            <person name="Roderick Docking T."/>
            <person name="Birol I."/>
            <person name="Chan S.K."/>
            <person name="Taylor G.A."/>
            <person name="Palmquist D."/>
            <person name="Jones S.J."/>
            <person name="Bohlmann J."/>
        </authorList>
    </citation>
    <scope>NUCLEOTIDE SEQUENCE</scope>
    <source>
        <tissue evidence="5">Midgut and adhering fatbody of emerged adults of both sexes after feeding on lodgepole pine for up to 64 h</tissue>
    </source>
</reference>
<feature type="domain" description="CCZ1/INTU/HSP4 first Longin" evidence="2">
    <location>
        <begin position="11"/>
        <end position="135"/>
    </location>
</feature>
<organism evidence="5">
    <name type="scientific">Dendroctonus ponderosae</name>
    <name type="common">Mountain pine beetle</name>
    <dbReference type="NCBI Taxonomy" id="77166"/>
    <lineage>
        <taxon>Eukaryota</taxon>
        <taxon>Metazoa</taxon>
        <taxon>Ecdysozoa</taxon>
        <taxon>Arthropoda</taxon>
        <taxon>Hexapoda</taxon>
        <taxon>Insecta</taxon>
        <taxon>Pterygota</taxon>
        <taxon>Neoptera</taxon>
        <taxon>Endopterygota</taxon>
        <taxon>Coleoptera</taxon>
        <taxon>Polyphaga</taxon>
        <taxon>Cucujiformia</taxon>
        <taxon>Curculionidae</taxon>
        <taxon>Scolytinae</taxon>
        <taxon>Dendroctonus</taxon>
    </lineage>
</organism>
<dbReference type="OrthoDB" id="240546at2759"/>
<evidence type="ECO:0000259" key="3">
    <source>
        <dbReference type="Pfam" id="PF19032"/>
    </source>
</evidence>
<dbReference type="InterPro" id="IPR043988">
    <property type="entry name" value="CCZ1/INTU_longin_2"/>
</dbReference>
<evidence type="ECO:0000259" key="4">
    <source>
        <dbReference type="Pfam" id="PF19033"/>
    </source>
</evidence>
<protein>
    <recommendedName>
        <fullName evidence="6">CCZ1/INTU/HSP4 first Longin domain-containing protein</fullName>
    </recommendedName>
</protein>
<dbReference type="InterPro" id="IPR043987">
    <property type="entry name" value="CCZ1/INTU/HSP4_longin_1"/>
</dbReference>
<accession>J3JV42</accession>
<dbReference type="AlphaFoldDB" id="J3JV42"/>
<dbReference type="Pfam" id="PF19031">
    <property type="entry name" value="Intu_longin_1"/>
    <property type="match status" value="1"/>
</dbReference>
<dbReference type="HOGENOM" id="CLU_037828_2_0_1"/>
<dbReference type="InterPro" id="IPR043989">
    <property type="entry name" value="CCZ1/INTU/HSP4_longin_3"/>
</dbReference>
<feature type="domain" description="CCZ1/INTU second Longin" evidence="3">
    <location>
        <begin position="205"/>
        <end position="317"/>
    </location>
</feature>
<feature type="domain" description="CCZ1/INTU/HPS4 third Longin" evidence="4">
    <location>
        <begin position="358"/>
        <end position="454"/>
    </location>
</feature>
<dbReference type="GO" id="GO:0016192">
    <property type="term" value="P:vesicle-mediated transport"/>
    <property type="evidence" value="ECO:0007669"/>
    <property type="project" value="InterPro"/>
</dbReference>
<evidence type="ECO:0000256" key="1">
    <source>
        <dbReference type="ARBA" id="ARBA00005352"/>
    </source>
</evidence>
<dbReference type="InterPro" id="IPR013176">
    <property type="entry name" value="Ccz1"/>
</dbReference>